<organism evidence="2 3">
    <name type="scientific">Knipowitschia caucasica</name>
    <name type="common">Caucasian dwarf goby</name>
    <name type="synonym">Pomatoschistus caucasicus</name>
    <dbReference type="NCBI Taxonomy" id="637954"/>
    <lineage>
        <taxon>Eukaryota</taxon>
        <taxon>Metazoa</taxon>
        <taxon>Chordata</taxon>
        <taxon>Craniata</taxon>
        <taxon>Vertebrata</taxon>
        <taxon>Euteleostomi</taxon>
        <taxon>Actinopterygii</taxon>
        <taxon>Neopterygii</taxon>
        <taxon>Teleostei</taxon>
        <taxon>Neoteleostei</taxon>
        <taxon>Acanthomorphata</taxon>
        <taxon>Gobiaria</taxon>
        <taxon>Gobiiformes</taxon>
        <taxon>Gobioidei</taxon>
        <taxon>Gobiidae</taxon>
        <taxon>Gobiinae</taxon>
        <taxon>Knipowitschia</taxon>
    </lineage>
</organism>
<dbReference type="EMBL" id="OZ035824">
    <property type="protein sequence ID" value="CAL1593193.1"/>
    <property type="molecule type" value="Genomic_DNA"/>
</dbReference>
<evidence type="ECO:0000313" key="3">
    <source>
        <dbReference type="Proteomes" id="UP001497482"/>
    </source>
</evidence>
<evidence type="ECO:0000313" key="2">
    <source>
        <dbReference type="EMBL" id="CAL1593193.1"/>
    </source>
</evidence>
<dbReference type="AlphaFoldDB" id="A0AAV2KWY3"/>
<evidence type="ECO:0000256" key="1">
    <source>
        <dbReference type="SAM" id="MobiDB-lite"/>
    </source>
</evidence>
<gene>
    <name evidence="2" type="ORF">KC01_LOCUS22332</name>
</gene>
<proteinExistence type="predicted"/>
<reference evidence="2 3" key="1">
    <citation type="submission" date="2024-04" db="EMBL/GenBank/DDBJ databases">
        <authorList>
            <person name="Waldvogel A.-M."/>
            <person name="Schoenle A."/>
        </authorList>
    </citation>
    <scope>NUCLEOTIDE SEQUENCE [LARGE SCALE GENOMIC DNA]</scope>
</reference>
<protein>
    <submittedName>
        <fullName evidence="2">Uncharacterized protein</fullName>
    </submittedName>
</protein>
<keyword evidence="3" id="KW-1185">Reference proteome</keyword>
<name>A0AAV2KWY3_KNICA</name>
<sequence>MPRGSGCDTRGPGLGQPGQLFHSNAFSSGAPDGHPQETAGTQDEEWACFVSLCPLGVWMKKKGVTLACQAEVSGIDLNGLTQLSLGIAAVSPLTR</sequence>
<feature type="region of interest" description="Disordered" evidence="1">
    <location>
        <begin position="1"/>
        <end position="41"/>
    </location>
</feature>
<accession>A0AAV2KWY3</accession>
<dbReference type="Proteomes" id="UP001497482">
    <property type="component" value="Chromosome 2"/>
</dbReference>